<reference evidence="1" key="1">
    <citation type="submission" date="2020-04" db="EMBL/GenBank/DDBJ databases">
        <authorList>
            <person name="Chiriac C."/>
            <person name="Salcher M."/>
            <person name="Ghai R."/>
            <person name="Kavagutti S V."/>
        </authorList>
    </citation>
    <scope>NUCLEOTIDE SEQUENCE</scope>
</reference>
<evidence type="ECO:0000313" key="1">
    <source>
        <dbReference type="EMBL" id="CAB4151864.1"/>
    </source>
</evidence>
<protein>
    <submittedName>
        <fullName evidence="1">Uncharacterized protein</fullName>
    </submittedName>
</protein>
<gene>
    <name evidence="1" type="ORF">UFOVP597_38</name>
</gene>
<accession>A0A6J5MYC2</accession>
<sequence>MSSYKKVFWTMKDGNKIDIDLMDINHLRNCLKMVIRQIEMNQIQKEIKRREDFLNGEIAIQMYEQMIIEEFGSDEEYEFFNSGL</sequence>
<name>A0A6J5MYC2_9CAUD</name>
<organism evidence="1">
    <name type="scientific">uncultured Caudovirales phage</name>
    <dbReference type="NCBI Taxonomy" id="2100421"/>
    <lineage>
        <taxon>Viruses</taxon>
        <taxon>Duplodnaviria</taxon>
        <taxon>Heunggongvirae</taxon>
        <taxon>Uroviricota</taxon>
        <taxon>Caudoviricetes</taxon>
        <taxon>Peduoviridae</taxon>
        <taxon>Maltschvirus</taxon>
        <taxon>Maltschvirus maltsch</taxon>
    </lineage>
</organism>
<proteinExistence type="predicted"/>
<dbReference type="EMBL" id="LR796564">
    <property type="protein sequence ID" value="CAB4151864.1"/>
    <property type="molecule type" value="Genomic_DNA"/>
</dbReference>